<feature type="binding site" evidence="9">
    <location>
        <position position="297"/>
    </location>
    <ligand>
        <name>substrate</name>
    </ligand>
</feature>
<evidence type="ECO:0000256" key="7">
    <source>
        <dbReference type="ARBA" id="ARBA00023326"/>
    </source>
</evidence>
<evidence type="ECO:0000313" key="13">
    <source>
        <dbReference type="Proteomes" id="UP000237684"/>
    </source>
</evidence>
<reference evidence="12 13" key="1">
    <citation type="journal article" date="2018" name="Syst. Appl. Microbiol.">
        <title>Abditibacterium utsteinense sp. nov., the first cultivated member of candidate phylum FBP, isolated from ice-free Antarctic soil samples.</title>
        <authorList>
            <person name="Tahon G."/>
            <person name="Tytgat B."/>
            <person name="Lebbe L."/>
            <person name="Carlier A."/>
            <person name="Willems A."/>
        </authorList>
    </citation>
    <scope>NUCLEOTIDE SEQUENCE [LARGE SCALE GENOMIC DNA]</scope>
    <source>
        <strain evidence="12 13">LMG 29911</strain>
    </source>
</reference>
<evidence type="ECO:0000313" key="12">
    <source>
        <dbReference type="EMBL" id="PQV63525.1"/>
    </source>
</evidence>
<dbReference type="GO" id="GO:0030245">
    <property type="term" value="P:cellulose catabolic process"/>
    <property type="evidence" value="ECO:0007669"/>
    <property type="project" value="UniProtKB-KW"/>
</dbReference>
<dbReference type="NCBIfam" id="TIGR03356">
    <property type="entry name" value="BGL"/>
    <property type="match status" value="1"/>
</dbReference>
<evidence type="ECO:0000256" key="3">
    <source>
        <dbReference type="ARBA" id="ARBA00022801"/>
    </source>
</evidence>
<comment type="similarity">
    <text evidence="1 11">Belongs to the glycosyl hydrolase 1 family.</text>
</comment>
<dbReference type="Gene3D" id="3.20.20.80">
    <property type="entry name" value="Glycosidases"/>
    <property type="match status" value="1"/>
</dbReference>
<evidence type="ECO:0000256" key="1">
    <source>
        <dbReference type="ARBA" id="ARBA00010838"/>
    </source>
</evidence>
<keyword evidence="13" id="KW-1185">Reference proteome</keyword>
<keyword evidence="5" id="KW-0119">Carbohydrate metabolism</keyword>
<keyword evidence="6 11" id="KW-0326">Glycosidase</keyword>
<dbReference type="FunCoup" id="A0A2S8SRW2">
    <property type="interactions" value="158"/>
</dbReference>
<dbReference type="FunFam" id="3.20.20.80:FF:000004">
    <property type="entry name" value="Beta-glucosidase 6-phospho-beta-glucosidase"/>
    <property type="match status" value="1"/>
</dbReference>
<dbReference type="OrthoDB" id="9808275at2"/>
<dbReference type="GO" id="GO:0008422">
    <property type="term" value="F:beta-glucosidase activity"/>
    <property type="evidence" value="ECO:0007669"/>
    <property type="project" value="UniProtKB-EC"/>
</dbReference>
<comment type="caution">
    <text evidence="12">The sequence shown here is derived from an EMBL/GenBank/DDBJ whole genome shotgun (WGS) entry which is preliminary data.</text>
</comment>
<keyword evidence="4" id="KW-0136">Cellulose degradation</keyword>
<accession>A0A2S8SRW2</accession>
<dbReference type="PANTHER" id="PTHR10353:SF36">
    <property type="entry name" value="LP05116P"/>
    <property type="match status" value="1"/>
</dbReference>
<dbReference type="InterPro" id="IPR018120">
    <property type="entry name" value="Glyco_hydro_1_AS"/>
</dbReference>
<gene>
    <name evidence="12" type="ORF">B1R32_11186</name>
</gene>
<evidence type="ECO:0000256" key="8">
    <source>
        <dbReference type="PIRSR" id="PIRSR617736-1"/>
    </source>
</evidence>
<evidence type="ECO:0000256" key="6">
    <source>
        <dbReference type="ARBA" id="ARBA00023295"/>
    </source>
</evidence>
<feature type="binding site" evidence="9">
    <location>
        <position position="166"/>
    </location>
    <ligand>
        <name>substrate</name>
    </ligand>
</feature>
<comment type="catalytic activity">
    <reaction evidence="11">
        <text>Hydrolysis of terminal, non-reducing beta-D-glucosyl residues with release of beta-D-glucose.</text>
        <dbReference type="EC" id="3.2.1.21"/>
    </reaction>
</comment>
<feature type="binding site" evidence="9">
    <location>
        <position position="21"/>
    </location>
    <ligand>
        <name>substrate</name>
    </ligand>
</feature>
<dbReference type="InterPro" id="IPR001360">
    <property type="entry name" value="Glyco_hydro_1"/>
</dbReference>
<dbReference type="InParanoid" id="A0A2S8SRW2"/>
<name>A0A2S8SRW2_9BACT</name>
<evidence type="ECO:0000256" key="10">
    <source>
        <dbReference type="PROSITE-ProRule" id="PRU10055"/>
    </source>
</evidence>
<dbReference type="PANTHER" id="PTHR10353">
    <property type="entry name" value="GLYCOSYL HYDROLASE"/>
    <property type="match status" value="1"/>
</dbReference>
<evidence type="ECO:0000256" key="11">
    <source>
        <dbReference type="RuleBase" id="RU361175"/>
    </source>
</evidence>
<sequence length="448" mass="50700">MKNSYQFPSEFVWGVAAASAQIEGAAREDGKGESIWDRFSRRPGAVVGGNTPDVACDHYHRYAEDAALMQELGFPNYRLSVAWPRIYPQGRGNVNPAGLGFYDRVIDAFLERGITPWVTLFHWDLPQALEDEGGWLYRPTVDAFATYCQTVVQRFSDRVDNWFTLNEMPCFIGLGYESGIHAPGRRENARLVNQGYHHALLAHGYAVQAVREFGGPKARVGVVHNPPIPLPVTETPADIAAARADYEKANGQLLSPLFLGHYPEDFLQRAGEDAPQIEDGDMELIAQPTDFLGLNLYSGYFVREGKSGEPENLPFPKQFPQGDLSWINITPQTLYWAIRHAAESYGVKTSYITENGAAFDNEMTPDGEILDLDRREYLRNYLVGLHRAVDEGFDVRGYFQWSVMDNYEWAEGYSKRFGIVHVDYQTQKRTPKLSAHWYSRVIAENRII</sequence>
<dbReference type="Pfam" id="PF00232">
    <property type="entry name" value="Glyco_hydro_1"/>
    <property type="match status" value="1"/>
</dbReference>
<keyword evidence="3 11" id="KW-0378">Hydrolase</keyword>
<feature type="binding site" evidence="9">
    <location>
        <begin position="408"/>
        <end position="409"/>
    </location>
    <ligand>
        <name>substrate</name>
    </ligand>
</feature>
<dbReference type="EMBL" id="NIGF01000011">
    <property type="protein sequence ID" value="PQV63525.1"/>
    <property type="molecule type" value="Genomic_DNA"/>
</dbReference>
<feature type="binding site" evidence="9">
    <location>
        <position position="401"/>
    </location>
    <ligand>
        <name>substrate</name>
    </ligand>
</feature>
<dbReference type="GO" id="GO:0005829">
    <property type="term" value="C:cytosol"/>
    <property type="evidence" value="ECO:0007669"/>
    <property type="project" value="TreeGrafter"/>
</dbReference>
<dbReference type="AlphaFoldDB" id="A0A2S8SRW2"/>
<proteinExistence type="inferred from homology"/>
<feature type="binding site" evidence="9">
    <location>
        <position position="122"/>
    </location>
    <ligand>
        <name>substrate</name>
    </ligand>
</feature>
<dbReference type="PROSITE" id="PS00572">
    <property type="entry name" value="GLYCOSYL_HYDROL_F1_1"/>
    <property type="match status" value="1"/>
</dbReference>
<dbReference type="Proteomes" id="UP000237684">
    <property type="component" value="Unassembled WGS sequence"/>
</dbReference>
<feature type="active site" description="Proton donor" evidence="8">
    <location>
        <position position="167"/>
    </location>
</feature>
<feature type="active site" description="Nucleophile" evidence="8 10">
    <location>
        <position position="354"/>
    </location>
</feature>
<dbReference type="RefSeq" id="WP_106380423.1">
    <property type="nucleotide sequence ID" value="NZ_NIGF01000011.1"/>
</dbReference>
<dbReference type="PRINTS" id="PR00131">
    <property type="entry name" value="GLHYDRLASE1"/>
</dbReference>
<evidence type="ECO:0000256" key="4">
    <source>
        <dbReference type="ARBA" id="ARBA00023001"/>
    </source>
</evidence>
<dbReference type="InterPro" id="IPR017736">
    <property type="entry name" value="Glyco_hydro_1_beta-glucosidase"/>
</dbReference>
<organism evidence="12 13">
    <name type="scientific">Abditibacterium utsteinense</name>
    <dbReference type="NCBI Taxonomy" id="1960156"/>
    <lineage>
        <taxon>Bacteria</taxon>
        <taxon>Pseudomonadati</taxon>
        <taxon>Abditibacteriota</taxon>
        <taxon>Abditibacteriia</taxon>
        <taxon>Abditibacteriales</taxon>
        <taxon>Abditibacteriaceae</taxon>
        <taxon>Abditibacterium</taxon>
    </lineage>
</organism>
<dbReference type="EC" id="3.2.1.21" evidence="2 11"/>
<evidence type="ECO:0000256" key="9">
    <source>
        <dbReference type="PIRSR" id="PIRSR617736-2"/>
    </source>
</evidence>
<dbReference type="SUPFAM" id="SSF51445">
    <property type="entry name" value="(Trans)glycosidases"/>
    <property type="match status" value="1"/>
</dbReference>
<evidence type="ECO:0000256" key="5">
    <source>
        <dbReference type="ARBA" id="ARBA00023277"/>
    </source>
</evidence>
<protein>
    <recommendedName>
        <fullName evidence="2 11">Beta-glucosidase</fullName>
        <ecNumber evidence="2 11">3.2.1.21</ecNumber>
    </recommendedName>
</protein>
<evidence type="ECO:0000256" key="2">
    <source>
        <dbReference type="ARBA" id="ARBA00012744"/>
    </source>
</evidence>
<dbReference type="InterPro" id="IPR017853">
    <property type="entry name" value="GH"/>
</dbReference>
<keyword evidence="7" id="KW-0624">Polysaccharide degradation</keyword>